<keyword evidence="3" id="KW-1185">Reference proteome</keyword>
<evidence type="ECO:0000256" key="1">
    <source>
        <dbReference type="SAM" id="Phobius"/>
    </source>
</evidence>
<keyword evidence="1" id="KW-1133">Transmembrane helix</keyword>
<feature type="transmembrane region" description="Helical" evidence="1">
    <location>
        <begin position="112"/>
        <end position="136"/>
    </location>
</feature>
<dbReference type="AlphaFoldDB" id="A0A1T5GH08"/>
<gene>
    <name evidence="2" type="ORF">SAMN05660477_02809</name>
</gene>
<sequence length="144" mass="16619">MCFFSYFGEAFYKMRNIQLIGVILVIVGSFLPLLRIPLVGNWNYWKIDPYLSGIIWTLSALGLYFIQKEKLKATRIIAGSLIFLFIFTIVAIKLKSLDFFAFLPFKSWQSAFAGIVKLSWGWFFEFVGAALMFFGINKNKNLNN</sequence>
<reference evidence="2 3" key="1">
    <citation type="submission" date="2017-02" db="EMBL/GenBank/DDBJ databases">
        <authorList>
            <person name="Peterson S.W."/>
        </authorList>
    </citation>
    <scope>NUCLEOTIDE SEQUENCE [LARGE SCALE GENOMIC DNA]</scope>
    <source>
        <strain evidence="2 3">DSM 22323</strain>
    </source>
</reference>
<name>A0A1T5GH08_9FLAO</name>
<feature type="transmembrane region" description="Helical" evidence="1">
    <location>
        <begin position="73"/>
        <end position="92"/>
    </location>
</feature>
<feature type="transmembrane region" description="Helical" evidence="1">
    <location>
        <begin position="50"/>
        <end position="66"/>
    </location>
</feature>
<accession>A0A1T5GH08</accession>
<dbReference type="Proteomes" id="UP000191112">
    <property type="component" value="Unassembled WGS sequence"/>
</dbReference>
<keyword evidence="1" id="KW-0472">Membrane</keyword>
<dbReference type="STRING" id="619805.SAMN05660477_02809"/>
<feature type="transmembrane region" description="Helical" evidence="1">
    <location>
        <begin position="19"/>
        <end position="38"/>
    </location>
</feature>
<protein>
    <submittedName>
        <fullName evidence="2">Uncharacterized protein</fullName>
    </submittedName>
</protein>
<evidence type="ECO:0000313" key="2">
    <source>
        <dbReference type="EMBL" id="SKC07703.1"/>
    </source>
</evidence>
<dbReference type="EMBL" id="FUYZ01000012">
    <property type="protein sequence ID" value="SKC07703.1"/>
    <property type="molecule type" value="Genomic_DNA"/>
</dbReference>
<organism evidence="2 3">
    <name type="scientific">Soonwooa buanensis</name>
    <dbReference type="NCBI Taxonomy" id="619805"/>
    <lineage>
        <taxon>Bacteria</taxon>
        <taxon>Pseudomonadati</taxon>
        <taxon>Bacteroidota</taxon>
        <taxon>Flavobacteriia</taxon>
        <taxon>Flavobacteriales</taxon>
        <taxon>Weeksellaceae</taxon>
        <taxon>Chryseobacterium group</taxon>
        <taxon>Soonwooa</taxon>
    </lineage>
</organism>
<proteinExistence type="predicted"/>
<evidence type="ECO:0000313" key="3">
    <source>
        <dbReference type="Proteomes" id="UP000191112"/>
    </source>
</evidence>
<keyword evidence="1" id="KW-0812">Transmembrane</keyword>